<organism evidence="2 3">
    <name type="scientific">Aedes albopictus</name>
    <name type="common">Asian tiger mosquito</name>
    <name type="synonym">Stegomyia albopicta</name>
    <dbReference type="NCBI Taxonomy" id="7160"/>
    <lineage>
        <taxon>Eukaryota</taxon>
        <taxon>Metazoa</taxon>
        <taxon>Ecdysozoa</taxon>
        <taxon>Arthropoda</taxon>
        <taxon>Hexapoda</taxon>
        <taxon>Insecta</taxon>
        <taxon>Pterygota</taxon>
        <taxon>Neoptera</taxon>
        <taxon>Endopterygota</taxon>
        <taxon>Diptera</taxon>
        <taxon>Nematocera</taxon>
        <taxon>Culicoidea</taxon>
        <taxon>Culicidae</taxon>
        <taxon>Culicinae</taxon>
        <taxon>Aedini</taxon>
        <taxon>Aedes</taxon>
        <taxon>Stegomyia</taxon>
    </lineage>
</organism>
<protein>
    <recommendedName>
        <fullName evidence="1">RNase H type-1 domain-containing protein</fullName>
    </recommendedName>
</protein>
<reference evidence="2" key="2">
    <citation type="submission" date="2025-05" db="UniProtKB">
        <authorList>
            <consortium name="EnsemblMetazoa"/>
        </authorList>
    </citation>
    <scope>IDENTIFICATION</scope>
    <source>
        <strain evidence="2">Foshan</strain>
    </source>
</reference>
<sequence length="352" mass="39806">MTLGNRTVSYLERTKEDGQTCFLEENANSALTAVANIQLPPVAGLHRIGPRSWSAKRPQIAKNIKTHFRKQCNPTEVQTAFREVLNRKFSTHEVRYTDGSKLAERVGLGIYSRTTEMYHSLPIQCSVFSAEAAAIFLATTTPCDNPMLVVSDSDSVLSAITNPSNRHPFIQKIQEALENPSTRTTFMWVPGHCGILGNERADILAGIGRNSPTLTRTVPRDDIKSWLKERLWTAWSGAWRRNREPFLRKIKNTTSTWQDQPSRREQVVLSRLRTGHTRLSHDMGSTGGGFHRQCETCGTRNTVEHFLINCPILEHLRTIHEITSIDSTLQNDTVKERQLINFLKEAGLFTLI</sequence>
<dbReference type="Proteomes" id="UP000069940">
    <property type="component" value="Unassembled WGS sequence"/>
</dbReference>
<reference evidence="3" key="1">
    <citation type="journal article" date="2015" name="Proc. Natl. Acad. Sci. U.S.A.">
        <title>Genome sequence of the Asian Tiger mosquito, Aedes albopictus, reveals insights into its biology, genetics, and evolution.</title>
        <authorList>
            <person name="Chen X.G."/>
            <person name="Jiang X."/>
            <person name="Gu J."/>
            <person name="Xu M."/>
            <person name="Wu Y."/>
            <person name="Deng Y."/>
            <person name="Zhang C."/>
            <person name="Bonizzoni M."/>
            <person name="Dermauw W."/>
            <person name="Vontas J."/>
            <person name="Armbruster P."/>
            <person name="Huang X."/>
            <person name="Yang Y."/>
            <person name="Zhang H."/>
            <person name="He W."/>
            <person name="Peng H."/>
            <person name="Liu Y."/>
            <person name="Wu K."/>
            <person name="Chen J."/>
            <person name="Lirakis M."/>
            <person name="Topalis P."/>
            <person name="Van Leeuwen T."/>
            <person name="Hall A.B."/>
            <person name="Jiang X."/>
            <person name="Thorpe C."/>
            <person name="Mueller R.L."/>
            <person name="Sun C."/>
            <person name="Waterhouse R.M."/>
            <person name="Yan G."/>
            <person name="Tu Z.J."/>
            <person name="Fang X."/>
            <person name="James A.A."/>
        </authorList>
    </citation>
    <scope>NUCLEOTIDE SEQUENCE [LARGE SCALE GENOMIC DNA]</scope>
    <source>
        <strain evidence="3">Foshan</strain>
    </source>
</reference>
<name>A0ABM1Z454_AEDAL</name>
<dbReference type="CDD" id="cd09276">
    <property type="entry name" value="Rnase_HI_RT_non_LTR"/>
    <property type="match status" value="1"/>
</dbReference>
<dbReference type="PROSITE" id="PS50879">
    <property type="entry name" value="RNASE_H_1"/>
    <property type="match status" value="1"/>
</dbReference>
<evidence type="ECO:0000313" key="3">
    <source>
        <dbReference type="Proteomes" id="UP000069940"/>
    </source>
</evidence>
<keyword evidence="3" id="KW-1185">Reference proteome</keyword>
<dbReference type="RefSeq" id="XP_062713477.1">
    <property type="nucleotide sequence ID" value="XM_062857493.1"/>
</dbReference>
<dbReference type="GeneID" id="134290367"/>
<dbReference type="InterPro" id="IPR036397">
    <property type="entry name" value="RNaseH_sf"/>
</dbReference>
<proteinExistence type="predicted"/>
<dbReference type="SUPFAM" id="SSF53098">
    <property type="entry name" value="Ribonuclease H-like"/>
    <property type="match status" value="1"/>
</dbReference>
<feature type="domain" description="RNase H type-1" evidence="1">
    <location>
        <begin position="89"/>
        <end position="210"/>
    </location>
</feature>
<dbReference type="Gene3D" id="3.30.420.10">
    <property type="entry name" value="Ribonuclease H-like superfamily/Ribonuclease H"/>
    <property type="match status" value="1"/>
</dbReference>
<dbReference type="EnsemblMetazoa" id="AALFPA23_014923.R21626">
    <property type="protein sequence ID" value="AALFPA23_014923.P21626"/>
    <property type="gene ID" value="AALFPA23_014923"/>
</dbReference>
<evidence type="ECO:0000259" key="1">
    <source>
        <dbReference type="PROSITE" id="PS50879"/>
    </source>
</evidence>
<dbReference type="InterPro" id="IPR002156">
    <property type="entry name" value="RNaseH_domain"/>
</dbReference>
<accession>A0ABM1Z454</accession>
<dbReference type="InterPro" id="IPR012337">
    <property type="entry name" value="RNaseH-like_sf"/>
</dbReference>
<evidence type="ECO:0000313" key="2">
    <source>
        <dbReference type="EnsemblMetazoa" id="AALFPA23_014923.P21626"/>
    </source>
</evidence>
<dbReference type="Pfam" id="PF00075">
    <property type="entry name" value="RNase_H"/>
    <property type="match status" value="1"/>
</dbReference>